<keyword evidence="2 6" id="KW-0863">Zinc-finger</keyword>
<evidence type="ECO:0000256" key="6">
    <source>
        <dbReference type="PROSITE-ProRule" id="PRU00094"/>
    </source>
</evidence>
<feature type="compositionally biased region" description="Basic and acidic residues" evidence="7">
    <location>
        <begin position="402"/>
        <end position="426"/>
    </location>
</feature>
<feature type="domain" description="GATA-type" evidence="8">
    <location>
        <begin position="447"/>
        <end position="477"/>
    </location>
</feature>
<dbReference type="EMBL" id="LFZO01000291">
    <property type="protein sequence ID" value="KXT10003.1"/>
    <property type="molecule type" value="Genomic_DNA"/>
</dbReference>
<keyword evidence="1" id="KW-0479">Metal-binding</keyword>
<evidence type="ECO:0000313" key="10">
    <source>
        <dbReference type="Proteomes" id="UP000073492"/>
    </source>
</evidence>
<comment type="caution">
    <text evidence="9">The sequence shown here is derived from an EMBL/GenBank/DDBJ whole genome shotgun (WGS) entry which is preliminary data.</text>
</comment>
<dbReference type="Pfam" id="PF00320">
    <property type="entry name" value="GATA"/>
    <property type="match status" value="1"/>
</dbReference>
<feature type="compositionally biased region" description="Low complexity" evidence="7">
    <location>
        <begin position="206"/>
        <end position="215"/>
    </location>
</feature>
<dbReference type="STRING" id="113226.A0A139I5G8"/>
<feature type="compositionally biased region" description="Low complexity" evidence="7">
    <location>
        <begin position="483"/>
        <end position="497"/>
    </location>
</feature>
<dbReference type="GO" id="GO:0008270">
    <property type="term" value="F:zinc ion binding"/>
    <property type="evidence" value="ECO:0007669"/>
    <property type="project" value="UniProtKB-KW"/>
</dbReference>
<evidence type="ECO:0000256" key="1">
    <source>
        <dbReference type="ARBA" id="ARBA00022723"/>
    </source>
</evidence>
<sequence length="506" mass="54879">MDPSRRPQLPAISYLADGDKVKREDDVYTNRHPGTGTPQSLSASAGASPTYHYPQASPAPYAHAHGVPPTNTWPSASVGVRTPPESRRTSENEKEGAKQRQSLPSISEALGIDRQTSIAADPHPPLQPTHLTHTQATAPSSPTPSTGRSFPMEPPQGPQPPYSTTGSTFPQYSHYRSESQQPSYPPPSEASRPTPAAYAPVTETKPPLQLQTPQPTSRPPPSTTFARPAEPSPSYEQPNSASAGSMGPPSSFPYGYTPYPPRYANPTPPSSTASGPTYQPSVYSAPQPAPPTWKTADRSDERSQGPANHGDSVKRHLDFYDLEAALNQIAATSGILSDFCRRYGDRMHQTQRSGATLKTLPGIVEVDDMISKSRVAHDSLMKIRDVIIQQQAAYEQQAADQRQQHKAFDPHPPQPEHHEQHADDSKTGGFGGVDTKKRRGRAAPPGRCHSCNRAETPEWRRGPDGARTLCNACGLHYAKLTRKNNGTNKTTNVGSSNLRPKENMAQ</sequence>
<reference evidence="9 10" key="1">
    <citation type="submission" date="2015-07" db="EMBL/GenBank/DDBJ databases">
        <title>Comparative genomics of the Sigatoka disease complex on banana suggests a link between parallel evolutionary changes in Pseudocercospora fijiensis and Pseudocercospora eumusae and increased virulence on the banana host.</title>
        <authorList>
            <person name="Chang T.-C."/>
            <person name="Salvucci A."/>
            <person name="Crous P.W."/>
            <person name="Stergiopoulos I."/>
        </authorList>
    </citation>
    <scope>NUCLEOTIDE SEQUENCE [LARGE SCALE GENOMIC DNA]</scope>
    <source>
        <strain evidence="9 10">CBS 116634</strain>
    </source>
</reference>
<feature type="compositionally biased region" description="Pro residues" evidence="7">
    <location>
        <begin position="152"/>
        <end position="161"/>
    </location>
</feature>
<feature type="region of interest" description="Disordered" evidence="7">
    <location>
        <begin position="394"/>
        <end position="464"/>
    </location>
</feature>
<feature type="compositionally biased region" description="Basic and acidic residues" evidence="7">
    <location>
        <begin position="17"/>
        <end position="29"/>
    </location>
</feature>
<evidence type="ECO:0000256" key="5">
    <source>
        <dbReference type="ARBA" id="ARBA00023163"/>
    </source>
</evidence>
<keyword evidence="3" id="KW-0862">Zinc</keyword>
<dbReference type="CDD" id="cd00202">
    <property type="entry name" value="ZnF_GATA"/>
    <property type="match status" value="1"/>
</dbReference>
<accession>A0A139I5G8</accession>
<dbReference type="PROSITE" id="PS50114">
    <property type="entry name" value="GATA_ZN_FINGER_2"/>
    <property type="match status" value="1"/>
</dbReference>
<dbReference type="InterPro" id="IPR013088">
    <property type="entry name" value="Znf_NHR/GATA"/>
</dbReference>
<evidence type="ECO:0000313" key="9">
    <source>
        <dbReference type="EMBL" id="KXT10003.1"/>
    </source>
</evidence>
<dbReference type="Proteomes" id="UP000073492">
    <property type="component" value="Unassembled WGS sequence"/>
</dbReference>
<dbReference type="GO" id="GO:0043565">
    <property type="term" value="F:sequence-specific DNA binding"/>
    <property type="evidence" value="ECO:0007669"/>
    <property type="project" value="InterPro"/>
</dbReference>
<feature type="compositionally biased region" description="Polar residues" evidence="7">
    <location>
        <begin position="136"/>
        <end position="148"/>
    </location>
</feature>
<dbReference type="PANTHER" id="PTHR47172">
    <property type="entry name" value="OS01G0976800 PROTEIN"/>
    <property type="match status" value="1"/>
</dbReference>
<evidence type="ECO:0000256" key="4">
    <source>
        <dbReference type="ARBA" id="ARBA00023015"/>
    </source>
</evidence>
<dbReference type="PANTHER" id="PTHR47172:SF24">
    <property type="entry name" value="GATA ZINC FINGER DOMAIN-CONTAINING PROTEIN 14-RELATED"/>
    <property type="match status" value="1"/>
</dbReference>
<keyword evidence="4" id="KW-0805">Transcription regulation</keyword>
<feature type="region of interest" description="Disordered" evidence="7">
    <location>
        <begin position="483"/>
        <end position="506"/>
    </location>
</feature>
<dbReference type="Gene3D" id="3.30.50.10">
    <property type="entry name" value="Erythroid Transcription Factor GATA-1, subunit A"/>
    <property type="match status" value="1"/>
</dbReference>
<feature type="compositionally biased region" description="Pro residues" evidence="7">
    <location>
        <begin position="258"/>
        <end position="269"/>
    </location>
</feature>
<dbReference type="AlphaFoldDB" id="A0A139I5G8"/>
<keyword evidence="10" id="KW-1185">Reference proteome</keyword>
<dbReference type="GO" id="GO:0006355">
    <property type="term" value="P:regulation of DNA-templated transcription"/>
    <property type="evidence" value="ECO:0007669"/>
    <property type="project" value="InterPro"/>
</dbReference>
<name>A0A139I5G8_9PEZI</name>
<evidence type="ECO:0000256" key="7">
    <source>
        <dbReference type="SAM" id="MobiDB-lite"/>
    </source>
</evidence>
<feature type="compositionally biased region" description="Low complexity" evidence="7">
    <location>
        <begin position="240"/>
        <end position="249"/>
    </location>
</feature>
<evidence type="ECO:0000256" key="3">
    <source>
        <dbReference type="ARBA" id="ARBA00022833"/>
    </source>
</evidence>
<keyword evidence="5" id="KW-0804">Transcription</keyword>
<evidence type="ECO:0000259" key="8">
    <source>
        <dbReference type="PROSITE" id="PS50114"/>
    </source>
</evidence>
<feature type="compositionally biased region" description="Polar residues" evidence="7">
    <location>
        <begin position="36"/>
        <end position="47"/>
    </location>
</feature>
<dbReference type="SMART" id="SM00401">
    <property type="entry name" value="ZnF_GATA"/>
    <property type="match status" value="1"/>
</dbReference>
<dbReference type="InterPro" id="IPR000679">
    <property type="entry name" value="Znf_GATA"/>
</dbReference>
<feature type="compositionally biased region" description="Basic and acidic residues" evidence="7">
    <location>
        <begin position="84"/>
        <end position="98"/>
    </location>
</feature>
<dbReference type="PROSITE" id="PS00344">
    <property type="entry name" value="GATA_ZN_FINGER_1"/>
    <property type="match status" value="1"/>
</dbReference>
<dbReference type="SUPFAM" id="SSF57716">
    <property type="entry name" value="Glucocorticoid receptor-like (DNA-binding domain)"/>
    <property type="match status" value="1"/>
</dbReference>
<dbReference type="OrthoDB" id="2162994at2759"/>
<organism evidence="9 10">
    <name type="scientific">Pseudocercospora musae</name>
    <dbReference type="NCBI Taxonomy" id="113226"/>
    <lineage>
        <taxon>Eukaryota</taxon>
        <taxon>Fungi</taxon>
        <taxon>Dikarya</taxon>
        <taxon>Ascomycota</taxon>
        <taxon>Pezizomycotina</taxon>
        <taxon>Dothideomycetes</taxon>
        <taxon>Dothideomycetidae</taxon>
        <taxon>Mycosphaerellales</taxon>
        <taxon>Mycosphaerellaceae</taxon>
        <taxon>Pseudocercospora</taxon>
    </lineage>
</organism>
<evidence type="ECO:0000256" key="2">
    <source>
        <dbReference type="ARBA" id="ARBA00022771"/>
    </source>
</evidence>
<gene>
    <name evidence="9" type="ORF">AC579_1230</name>
</gene>
<proteinExistence type="predicted"/>
<protein>
    <recommendedName>
        <fullName evidence="8">GATA-type domain-containing protein</fullName>
    </recommendedName>
</protein>
<feature type="region of interest" description="Disordered" evidence="7">
    <location>
        <begin position="1"/>
        <end position="313"/>
    </location>
</feature>
<feature type="compositionally biased region" description="Polar residues" evidence="7">
    <location>
        <begin position="162"/>
        <end position="171"/>
    </location>
</feature>
<feature type="compositionally biased region" description="Basic and acidic residues" evidence="7">
    <location>
        <begin position="455"/>
        <end position="464"/>
    </location>
</feature>